<evidence type="ECO:0000313" key="5">
    <source>
        <dbReference type="Proteomes" id="UP000002630"/>
    </source>
</evidence>
<dbReference type="AlphaFoldDB" id="D7G384"/>
<dbReference type="Pfam" id="PF00445">
    <property type="entry name" value="Ribonuclease_T2"/>
    <property type="match status" value="1"/>
</dbReference>
<sequence>MSSLLVVLSAAAAVAAAAASRGPDMMPRAAEGAKAEMTEVFKAVVTNGVEGFQPPLVDGGILESEGKSDGRGIQELWRVVTGGTPGDFNLYIFAMSWKAEWCYHQNFPGCKKPRSFWEKNLTIHGLWPDYGDGTYPTTCSSEPYDHDRVVNAIGLDVLETMWPNIQVPEEFAGKKYDSFWEHEWTKHGTCTGLSMEEYFSTAISLLQRRFLTPPQLAENVGGQTTRVDLEDAYGGEGMAVLDCRGKVHLNQVYLCLEPDPETHLPGEQVACPPAVVAHDDTCGQDSLDVAAFE</sequence>
<proteinExistence type="inferred from homology"/>
<gene>
    <name evidence="4" type="ORF">Esi_0050_0082</name>
</gene>
<dbReference type="EMBL" id="FN648708">
    <property type="protein sequence ID" value="CBJ26931.1"/>
    <property type="molecule type" value="Genomic_DNA"/>
</dbReference>
<dbReference type="OMA" id="SSEPYDH"/>
<evidence type="ECO:0000256" key="1">
    <source>
        <dbReference type="ARBA" id="ARBA00007469"/>
    </source>
</evidence>
<dbReference type="PANTHER" id="PTHR11240">
    <property type="entry name" value="RIBONUCLEASE T2"/>
    <property type="match status" value="1"/>
</dbReference>
<dbReference type="PROSITE" id="PS00530">
    <property type="entry name" value="RNASE_T2_1"/>
    <property type="match status" value="1"/>
</dbReference>
<dbReference type="InterPro" id="IPR001568">
    <property type="entry name" value="RNase_T2-like"/>
</dbReference>
<dbReference type="InParanoid" id="D7G384"/>
<dbReference type="InterPro" id="IPR018188">
    <property type="entry name" value="RNase_T2_His_AS_1"/>
</dbReference>
<dbReference type="GO" id="GO:0006401">
    <property type="term" value="P:RNA catabolic process"/>
    <property type="evidence" value="ECO:0007669"/>
    <property type="project" value="TreeGrafter"/>
</dbReference>
<dbReference type="eggNOG" id="KOG1642">
    <property type="taxonomic scope" value="Eukaryota"/>
</dbReference>
<dbReference type="STRING" id="2880.D7G384"/>
<dbReference type="PANTHER" id="PTHR11240:SF22">
    <property type="entry name" value="RIBONUCLEASE T2"/>
    <property type="match status" value="1"/>
</dbReference>
<feature type="signal peptide" evidence="3">
    <location>
        <begin position="1"/>
        <end position="19"/>
    </location>
</feature>
<dbReference type="InterPro" id="IPR033130">
    <property type="entry name" value="RNase_T2_His_AS_2"/>
</dbReference>
<name>D7G384_ECTSI</name>
<evidence type="ECO:0000313" key="4">
    <source>
        <dbReference type="EMBL" id="CBJ26931.1"/>
    </source>
</evidence>
<feature type="chain" id="PRO_5003096019" evidence="3">
    <location>
        <begin position="20"/>
        <end position="293"/>
    </location>
</feature>
<organism evidence="4 5">
    <name type="scientific">Ectocarpus siliculosus</name>
    <name type="common">Brown alga</name>
    <name type="synonym">Conferva siliculosa</name>
    <dbReference type="NCBI Taxonomy" id="2880"/>
    <lineage>
        <taxon>Eukaryota</taxon>
        <taxon>Sar</taxon>
        <taxon>Stramenopiles</taxon>
        <taxon>Ochrophyta</taxon>
        <taxon>PX clade</taxon>
        <taxon>Phaeophyceae</taxon>
        <taxon>Ectocarpales</taxon>
        <taxon>Ectocarpaceae</taxon>
        <taxon>Ectocarpus</taxon>
    </lineage>
</organism>
<dbReference type="Gene3D" id="3.90.730.10">
    <property type="entry name" value="Ribonuclease T2-like"/>
    <property type="match status" value="1"/>
</dbReference>
<dbReference type="PROSITE" id="PS00531">
    <property type="entry name" value="RNASE_T2_2"/>
    <property type="match status" value="1"/>
</dbReference>
<dbReference type="Proteomes" id="UP000002630">
    <property type="component" value="Linkage Group LG09"/>
</dbReference>
<keyword evidence="3" id="KW-0732">Signal</keyword>
<dbReference type="GO" id="GO:0003723">
    <property type="term" value="F:RNA binding"/>
    <property type="evidence" value="ECO:0007669"/>
    <property type="project" value="InterPro"/>
</dbReference>
<evidence type="ECO:0000256" key="2">
    <source>
        <dbReference type="RuleBase" id="RU004328"/>
    </source>
</evidence>
<dbReference type="CDD" id="cd00374">
    <property type="entry name" value="RNase_T2"/>
    <property type="match status" value="1"/>
</dbReference>
<comment type="similarity">
    <text evidence="1 2">Belongs to the RNase T2 family.</text>
</comment>
<keyword evidence="5" id="KW-1185">Reference proteome</keyword>
<accession>D7G384</accession>
<evidence type="ECO:0000256" key="3">
    <source>
        <dbReference type="SAM" id="SignalP"/>
    </source>
</evidence>
<dbReference type="InterPro" id="IPR036430">
    <property type="entry name" value="RNase_T2-like_sf"/>
</dbReference>
<dbReference type="GO" id="GO:0033897">
    <property type="term" value="F:ribonuclease T2 activity"/>
    <property type="evidence" value="ECO:0007669"/>
    <property type="project" value="InterPro"/>
</dbReference>
<dbReference type="OrthoDB" id="435754at2759"/>
<dbReference type="EMBL" id="FN649734">
    <property type="protein sequence ID" value="CBJ26931.1"/>
    <property type="molecule type" value="Genomic_DNA"/>
</dbReference>
<dbReference type="GO" id="GO:0005576">
    <property type="term" value="C:extracellular region"/>
    <property type="evidence" value="ECO:0007669"/>
    <property type="project" value="TreeGrafter"/>
</dbReference>
<protein>
    <submittedName>
        <fullName evidence="4">Uncharacterized protein</fullName>
    </submittedName>
</protein>
<reference evidence="4 5" key="1">
    <citation type="journal article" date="2010" name="Nature">
        <title>The Ectocarpus genome and the independent evolution of multicellularity in brown algae.</title>
        <authorList>
            <person name="Cock J.M."/>
            <person name="Sterck L."/>
            <person name="Rouze P."/>
            <person name="Scornet D."/>
            <person name="Allen A.E."/>
            <person name="Amoutzias G."/>
            <person name="Anthouard V."/>
            <person name="Artiguenave F."/>
            <person name="Aury J.M."/>
            <person name="Badger J.H."/>
            <person name="Beszteri B."/>
            <person name="Billiau K."/>
            <person name="Bonnet E."/>
            <person name="Bothwell J.H."/>
            <person name="Bowler C."/>
            <person name="Boyen C."/>
            <person name="Brownlee C."/>
            <person name="Carrano C.J."/>
            <person name="Charrier B."/>
            <person name="Cho G.Y."/>
            <person name="Coelho S.M."/>
            <person name="Collen J."/>
            <person name="Corre E."/>
            <person name="Da Silva C."/>
            <person name="Delage L."/>
            <person name="Delaroque N."/>
            <person name="Dittami S.M."/>
            <person name="Doulbeau S."/>
            <person name="Elias M."/>
            <person name="Farnham G."/>
            <person name="Gachon C.M."/>
            <person name="Gschloessl B."/>
            <person name="Heesch S."/>
            <person name="Jabbari K."/>
            <person name="Jubin C."/>
            <person name="Kawai H."/>
            <person name="Kimura K."/>
            <person name="Kloareg B."/>
            <person name="Kupper F.C."/>
            <person name="Lang D."/>
            <person name="Le Bail A."/>
            <person name="Leblanc C."/>
            <person name="Lerouge P."/>
            <person name="Lohr M."/>
            <person name="Lopez P.J."/>
            <person name="Martens C."/>
            <person name="Maumus F."/>
            <person name="Michel G."/>
            <person name="Miranda-Saavedra D."/>
            <person name="Morales J."/>
            <person name="Moreau H."/>
            <person name="Motomura T."/>
            <person name="Nagasato C."/>
            <person name="Napoli C.A."/>
            <person name="Nelson D.R."/>
            <person name="Nyvall-Collen P."/>
            <person name="Peters A.F."/>
            <person name="Pommier C."/>
            <person name="Potin P."/>
            <person name="Poulain J."/>
            <person name="Quesneville H."/>
            <person name="Read B."/>
            <person name="Rensing S.A."/>
            <person name="Ritter A."/>
            <person name="Rousvoal S."/>
            <person name="Samanta M."/>
            <person name="Samson G."/>
            <person name="Schroeder D.C."/>
            <person name="Segurens B."/>
            <person name="Strittmatter M."/>
            <person name="Tonon T."/>
            <person name="Tregear J.W."/>
            <person name="Valentin K."/>
            <person name="von Dassow P."/>
            <person name="Yamagishi T."/>
            <person name="Van de Peer Y."/>
            <person name="Wincker P."/>
        </authorList>
    </citation>
    <scope>NUCLEOTIDE SEQUENCE [LARGE SCALE GENOMIC DNA]</scope>
    <source>
        <strain evidence="5">Ec32 / CCAP1310/4</strain>
    </source>
</reference>
<dbReference type="SUPFAM" id="SSF55895">
    <property type="entry name" value="Ribonuclease Rh-like"/>
    <property type="match status" value="1"/>
</dbReference>